<evidence type="ECO:0000256" key="2">
    <source>
        <dbReference type="ARBA" id="ARBA00023125"/>
    </source>
</evidence>
<dbReference type="InterPro" id="IPR002104">
    <property type="entry name" value="Integrase_catalytic"/>
</dbReference>
<dbReference type="Gene3D" id="1.10.150.130">
    <property type="match status" value="1"/>
</dbReference>
<evidence type="ECO:0000313" key="7">
    <source>
        <dbReference type="EMBL" id="GAA3932801.1"/>
    </source>
</evidence>
<sequence>MKGDVLPIPVPQTTDSLAGLSEQTARYVEAGLQGAPNTARAYASDLRHFTHWCQANRLEPVPAPVDTLAGYVTYLADAGKKVATIHRHLSAVSKAHVLRGLHCPTDNKQFQVLLDGIRRVHGVRQKQAPAFTLAQLKRLVRAIDIRTTAGLRDRTILLLGFTGAFRRSELAALNVRDLRFTEDCLIVSLARSKTNQLGEYEEKAIFYSPEAKVCPIRSLQAWLRQLGREAGPVFVSLRKGQRLTQARLSDKSINAVVQRYLGPSYSAHSLRASFVTVAKLAGADDSEIMNQTKHKTSSMIRRYTRLDDVRQHNAAQKLGL</sequence>
<protein>
    <submittedName>
        <fullName evidence="7">Site-specific integrase</fullName>
    </submittedName>
</protein>
<dbReference type="InterPro" id="IPR010998">
    <property type="entry name" value="Integrase_recombinase_N"/>
</dbReference>
<comment type="caution">
    <text evidence="7">The sequence shown here is derived from an EMBL/GenBank/DDBJ whole genome shotgun (WGS) entry which is preliminary data.</text>
</comment>
<dbReference type="InterPro" id="IPR044068">
    <property type="entry name" value="CB"/>
</dbReference>
<evidence type="ECO:0000256" key="1">
    <source>
        <dbReference type="ARBA" id="ARBA00022908"/>
    </source>
</evidence>
<evidence type="ECO:0000256" key="4">
    <source>
        <dbReference type="PROSITE-ProRule" id="PRU01248"/>
    </source>
</evidence>
<dbReference type="PANTHER" id="PTHR34605:SF3">
    <property type="entry name" value="P CELL-TYPE AGGLUTINATION PROTEIN MAP4-LIKE-RELATED"/>
    <property type="match status" value="1"/>
</dbReference>
<accession>A0ABP7MZ89</accession>
<evidence type="ECO:0000256" key="3">
    <source>
        <dbReference type="ARBA" id="ARBA00023172"/>
    </source>
</evidence>
<dbReference type="Pfam" id="PF02899">
    <property type="entry name" value="Phage_int_SAM_1"/>
    <property type="match status" value="1"/>
</dbReference>
<dbReference type="InterPro" id="IPR011010">
    <property type="entry name" value="DNA_brk_join_enz"/>
</dbReference>
<dbReference type="InterPro" id="IPR052925">
    <property type="entry name" value="Phage_Integrase-like_Recomb"/>
</dbReference>
<dbReference type="RefSeq" id="WP_345112566.1">
    <property type="nucleotide sequence ID" value="NZ_BAABDH010000031.1"/>
</dbReference>
<dbReference type="Proteomes" id="UP001499909">
    <property type="component" value="Unassembled WGS sequence"/>
</dbReference>
<evidence type="ECO:0000313" key="8">
    <source>
        <dbReference type="Proteomes" id="UP001499909"/>
    </source>
</evidence>
<dbReference type="PROSITE" id="PS51900">
    <property type="entry name" value="CB"/>
    <property type="match status" value="1"/>
</dbReference>
<keyword evidence="3" id="KW-0233">DNA recombination</keyword>
<keyword evidence="2 4" id="KW-0238">DNA-binding</keyword>
<dbReference type="Gene3D" id="1.10.443.10">
    <property type="entry name" value="Intergrase catalytic core"/>
    <property type="match status" value="1"/>
</dbReference>
<dbReference type="PROSITE" id="PS51898">
    <property type="entry name" value="TYR_RECOMBINASE"/>
    <property type="match status" value="1"/>
</dbReference>
<evidence type="ECO:0000259" key="6">
    <source>
        <dbReference type="PROSITE" id="PS51900"/>
    </source>
</evidence>
<proteinExistence type="predicted"/>
<feature type="domain" description="Tyr recombinase" evidence="5">
    <location>
        <begin position="126"/>
        <end position="316"/>
    </location>
</feature>
<gene>
    <name evidence="7" type="ORF">GCM10022406_16970</name>
</gene>
<dbReference type="PANTHER" id="PTHR34605">
    <property type="entry name" value="PHAGE_INTEGRASE DOMAIN-CONTAINING PROTEIN"/>
    <property type="match status" value="1"/>
</dbReference>
<dbReference type="EMBL" id="BAABDH010000031">
    <property type="protein sequence ID" value="GAA3932801.1"/>
    <property type="molecule type" value="Genomic_DNA"/>
</dbReference>
<dbReference type="InterPro" id="IPR004107">
    <property type="entry name" value="Integrase_SAM-like_N"/>
</dbReference>
<keyword evidence="1" id="KW-0229">DNA integration</keyword>
<dbReference type="InterPro" id="IPR013762">
    <property type="entry name" value="Integrase-like_cat_sf"/>
</dbReference>
<dbReference type="SUPFAM" id="SSF56349">
    <property type="entry name" value="DNA breaking-rejoining enzymes"/>
    <property type="match status" value="1"/>
</dbReference>
<name>A0ABP7MZ89_9BACT</name>
<dbReference type="CDD" id="cd00799">
    <property type="entry name" value="INT_Cre_C"/>
    <property type="match status" value="1"/>
</dbReference>
<evidence type="ECO:0000259" key="5">
    <source>
        <dbReference type="PROSITE" id="PS51898"/>
    </source>
</evidence>
<organism evidence="7 8">
    <name type="scientific">Hymenobacter algoricola</name>
    <dbReference type="NCBI Taxonomy" id="486267"/>
    <lineage>
        <taxon>Bacteria</taxon>
        <taxon>Pseudomonadati</taxon>
        <taxon>Bacteroidota</taxon>
        <taxon>Cytophagia</taxon>
        <taxon>Cytophagales</taxon>
        <taxon>Hymenobacteraceae</taxon>
        <taxon>Hymenobacter</taxon>
    </lineage>
</organism>
<dbReference type="Pfam" id="PF00589">
    <property type="entry name" value="Phage_integrase"/>
    <property type="match status" value="1"/>
</dbReference>
<reference evidence="8" key="1">
    <citation type="journal article" date="2019" name="Int. J. Syst. Evol. Microbiol.">
        <title>The Global Catalogue of Microorganisms (GCM) 10K type strain sequencing project: providing services to taxonomists for standard genome sequencing and annotation.</title>
        <authorList>
            <consortium name="The Broad Institute Genomics Platform"/>
            <consortium name="The Broad Institute Genome Sequencing Center for Infectious Disease"/>
            <person name="Wu L."/>
            <person name="Ma J."/>
        </authorList>
    </citation>
    <scope>NUCLEOTIDE SEQUENCE [LARGE SCALE GENOMIC DNA]</scope>
    <source>
        <strain evidence="8">JCM 17214</strain>
    </source>
</reference>
<keyword evidence="8" id="KW-1185">Reference proteome</keyword>
<dbReference type="SUPFAM" id="SSF47823">
    <property type="entry name" value="lambda integrase-like, N-terminal domain"/>
    <property type="match status" value="1"/>
</dbReference>
<feature type="domain" description="Core-binding (CB)" evidence="6">
    <location>
        <begin position="18"/>
        <end position="100"/>
    </location>
</feature>